<protein>
    <recommendedName>
        <fullName evidence="2">non-specific serine/threonine protein kinase</fullName>
        <ecNumber evidence="2">2.7.11.1</ecNumber>
    </recommendedName>
</protein>
<dbReference type="CDD" id="cd14037">
    <property type="entry name" value="STKc_NAK_like"/>
    <property type="match status" value="1"/>
</dbReference>
<feature type="region of interest" description="Disordered" evidence="12">
    <location>
        <begin position="449"/>
        <end position="700"/>
    </location>
</feature>
<keyword evidence="3" id="KW-0963">Cytoplasm</keyword>
<dbReference type="Proteomes" id="UP000078544">
    <property type="component" value="Unassembled WGS sequence"/>
</dbReference>
<evidence type="ECO:0000313" key="14">
    <source>
        <dbReference type="EMBL" id="KZZ87298.1"/>
    </source>
</evidence>
<dbReference type="STRING" id="1081109.A0A167VBE8"/>
<accession>A0A167VBE8</accession>
<keyword evidence="8 14" id="KW-0418">Kinase</keyword>
<comment type="catalytic activity">
    <reaction evidence="11">
        <text>L-seryl-[protein] + ATP = O-phospho-L-seryl-[protein] + ADP + H(+)</text>
        <dbReference type="Rhea" id="RHEA:17989"/>
        <dbReference type="Rhea" id="RHEA-COMP:9863"/>
        <dbReference type="Rhea" id="RHEA-COMP:11604"/>
        <dbReference type="ChEBI" id="CHEBI:15378"/>
        <dbReference type="ChEBI" id="CHEBI:29999"/>
        <dbReference type="ChEBI" id="CHEBI:30616"/>
        <dbReference type="ChEBI" id="CHEBI:83421"/>
        <dbReference type="ChEBI" id="CHEBI:456216"/>
        <dbReference type="EC" id="2.7.11.1"/>
    </reaction>
</comment>
<evidence type="ECO:0000259" key="13">
    <source>
        <dbReference type="PROSITE" id="PS50011"/>
    </source>
</evidence>
<feature type="compositionally biased region" description="Polar residues" evidence="12">
    <location>
        <begin position="724"/>
        <end position="738"/>
    </location>
</feature>
<feature type="region of interest" description="Disordered" evidence="12">
    <location>
        <begin position="723"/>
        <end position="959"/>
    </location>
</feature>
<evidence type="ECO:0000256" key="4">
    <source>
        <dbReference type="ARBA" id="ARBA00022527"/>
    </source>
</evidence>
<evidence type="ECO:0000256" key="3">
    <source>
        <dbReference type="ARBA" id="ARBA00022490"/>
    </source>
</evidence>
<evidence type="ECO:0000256" key="10">
    <source>
        <dbReference type="ARBA" id="ARBA00047899"/>
    </source>
</evidence>
<proteinExistence type="predicted"/>
<evidence type="ECO:0000256" key="6">
    <source>
        <dbReference type="ARBA" id="ARBA00022679"/>
    </source>
</evidence>
<dbReference type="SMART" id="SM00220">
    <property type="entry name" value="S_TKc"/>
    <property type="match status" value="1"/>
</dbReference>
<comment type="caution">
    <text evidence="14">The sequence shown here is derived from an EMBL/GenBank/DDBJ whole genome shotgun (WGS) entry which is preliminary data.</text>
</comment>
<evidence type="ECO:0000256" key="11">
    <source>
        <dbReference type="ARBA" id="ARBA00048679"/>
    </source>
</evidence>
<keyword evidence="5" id="KW-0597">Phosphoprotein</keyword>
<dbReference type="SUPFAM" id="SSF56112">
    <property type="entry name" value="Protein kinase-like (PK-like)"/>
    <property type="match status" value="1"/>
</dbReference>
<dbReference type="GO" id="GO:0000147">
    <property type="term" value="P:actin cortical patch assembly"/>
    <property type="evidence" value="ECO:0007669"/>
    <property type="project" value="TreeGrafter"/>
</dbReference>
<feature type="compositionally biased region" description="Polar residues" evidence="12">
    <location>
        <begin position="923"/>
        <end position="933"/>
    </location>
</feature>
<feature type="compositionally biased region" description="Polar residues" evidence="12">
    <location>
        <begin position="530"/>
        <end position="542"/>
    </location>
</feature>
<feature type="compositionally biased region" description="Basic and acidic residues" evidence="12">
    <location>
        <begin position="949"/>
        <end position="959"/>
    </location>
</feature>
<keyword evidence="7" id="KW-0547">Nucleotide-binding</keyword>
<dbReference type="OrthoDB" id="2018507at2759"/>
<sequence length="991" mass="107882">MSSNKHYAAAHAGSRHVPQAGYAPQPVPPQAAIPAGTFSPGTKIQVGSHRVVIQKYLSEGGFAHVYLVKLAAPVDGTDLAVLKRVAVPDKDTLRGMRTEVETMKRLKGHRPIVTYIDSHASEMRGGGYEVFLLMEYCDGGGLIDFMNTRLQHRLTEPEILHIFADVAEGVACMHYLKPPLLHRDLKVENVLIVKRGSSKRFKVCDFGSAAPPRPAPTTIVECRAMDEDVQRHTTLQYRAPEMVDVYRKQPLNEKSDIWALGVFLYKLCYYTTPFEDQGQLAILNASFKYPAYPTFSDRLKKLIASMLRESMQSRPNIYQVLKEACTMQGRAVPIHDIYTGQKGDSSSAEKTSPSKRPQGDSKPVIGAVHVRPTEEKPSIPTIVPMRRGRPTASQGPGQGDGAPKVTDGDPFAALDSKSSLAITEADEMASRFPTLDQFSLLHDQGANFDFDTSKTSPPPPIVPADQSLAERLADETFASPQVSPDKPSPAPVVDRLPAKPQSAPAKAQQTQPSRASAIISNNPDLKAITSAPQSKYVSTGTMTLDLPPGSSGPPHDGRNGDPNPKRSASAAQSSDTLPIHSRPPHLRKPSLSSRPSLEDNRHQAQASSVIMSKAATSLRPRPASTSFEPSTLDFLREKEITKSQRISTLPPSRIESSRLQMRSDTDNDRAKSSEDVSLDVADDVRATERGGTTSIHKRMTVSAASMPKKLANKLGDAFNRFEEATTSGVRSSDSTRQTAPPEKDALLERELTGQPSTNALMDMEEDDTTPEMRRELERQKLEEEEKRVAAAQAEYRNRVTSSGKPVPGPKNVANTSRTTSTIQSRVQSLLNEDQKPVNVQRTAQGYGKYTDEASTRASTTKSLPTIPRKLISTKQLPDKPPSKIGPASVGRSNTVASDPTPTAAPNVKPPAPKKKPTHLGSFPTGTQAPSQPSMAMRTQEAQPDGLIEVDLRSESVSQQEKEDYIKGLAKRFPSLSSIELDAQQRGAGGLR</sequence>
<evidence type="ECO:0000313" key="15">
    <source>
        <dbReference type="Proteomes" id="UP000078544"/>
    </source>
</evidence>
<evidence type="ECO:0000256" key="7">
    <source>
        <dbReference type="ARBA" id="ARBA00022741"/>
    </source>
</evidence>
<evidence type="ECO:0000256" key="2">
    <source>
        <dbReference type="ARBA" id="ARBA00012513"/>
    </source>
</evidence>
<dbReference type="GO" id="GO:0005737">
    <property type="term" value="C:cytoplasm"/>
    <property type="evidence" value="ECO:0007669"/>
    <property type="project" value="UniProtKB-SubCell"/>
</dbReference>
<dbReference type="InterPro" id="IPR011009">
    <property type="entry name" value="Kinase-like_dom_sf"/>
</dbReference>
<dbReference type="PROSITE" id="PS50011">
    <property type="entry name" value="PROTEIN_KINASE_DOM"/>
    <property type="match status" value="1"/>
</dbReference>
<dbReference type="EMBL" id="AZGY01000039">
    <property type="protein sequence ID" value="KZZ87298.1"/>
    <property type="molecule type" value="Genomic_DNA"/>
</dbReference>
<gene>
    <name evidence="14" type="ORF">AAL_08403</name>
</gene>
<comment type="catalytic activity">
    <reaction evidence="10">
        <text>L-threonyl-[protein] + ATP = O-phospho-L-threonyl-[protein] + ADP + H(+)</text>
        <dbReference type="Rhea" id="RHEA:46608"/>
        <dbReference type="Rhea" id="RHEA-COMP:11060"/>
        <dbReference type="Rhea" id="RHEA-COMP:11605"/>
        <dbReference type="ChEBI" id="CHEBI:15378"/>
        <dbReference type="ChEBI" id="CHEBI:30013"/>
        <dbReference type="ChEBI" id="CHEBI:30616"/>
        <dbReference type="ChEBI" id="CHEBI:61977"/>
        <dbReference type="ChEBI" id="CHEBI:456216"/>
        <dbReference type="EC" id="2.7.11.1"/>
    </reaction>
</comment>
<feature type="domain" description="Protein kinase" evidence="13">
    <location>
        <begin position="51"/>
        <end position="338"/>
    </location>
</feature>
<evidence type="ECO:0000256" key="1">
    <source>
        <dbReference type="ARBA" id="ARBA00004496"/>
    </source>
</evidence>
<feature type="compositionally biased region" description="Polar residues" evidence="12">
    <location>
        <begin position="812"/>
        <end position="843"/>
    </location>
</feature>
<dbReference type="InterPro" id="IPR000719">
    <property type="entry name" value="Prot_kinase_dom"/>
</dbReference>
<evidence type="ECO:0000256" key="12">
    <source>
        <dbReference type="SAM" id="MobiDB-lite"/>
    </source>
</evidence>
<dbReference type="PROSITE" id="PS00108">
    <property type="entry name" value="PROTEIN_KINASE_ST"/>
    <property type="match status" value="1"/>
</dbReference>
<evidence type="ECO:0000256" key="8">
    <source>
        <dbReference type="ARBA" id="ARBA00022777"/>
    </source>
</evidence>
<dbReference type="Pfam" id="PF00069">
    <property type="entry name" value="Pkinase"/>
    <property type="match status" value="1"/>
</dbReference>
<dbReference type="PANTHER" id="PTHR22967:SF57">
    <property type="entry name" value="AUXILIN, ISOFORM A-RELATED"/>
    <property type="match status" value="1"/>
</dbReference>
<dbReference type="EC" id="2.7.11.1" evidence="2"/>
<organism evidence="14 15">
    <name type="scientific">Moelleriella libera RCEF 2490</name>
    <dbReference type="NCBI Taxonomy" id="1081109"/>
    <lineage>
        <taxon>Eukaryota</taxon>
        <taxon>Fungi</taxon>
        <taxon>Dikarya</taxon>
        <taxon>Ascomycota</taxon>
        <taxon>Pezizomycotina</taxon>
        <taxon>Sordariomycetes</taxon>
        <taxon>Hypocreomycetidae</taxon>
        <taxon>Hypocreales</taxon>
        <taxon>Clavicipitaceae</taxon>
        <taxon>Moelleriella</taxon>
    </lineage>
</organism>
<feature type="compositionally biased region" description="Polar residues" evidence="12">
    <location>
        <begin position="342"/>
        <end position="355"/>
    </location>
</feature>
<dbReference type="GO" id="GO:0005524">
    <property type="term" value="F:ATP binding"/>
    <property type="evidence" value="ECO:0007669"/>
    <property type="project" value="UniProtKB-KW"/>
</dbReference>
<evidence type="ECO:0000256" key="9">
    <source>
        <dbReference type="ARBA" id="ARBA00022840"/>
    </source>
</evidence>
<dbReference type="InterPro" id="IPR008271">
    <property type="entry name" value="Ser/Thr_kinase_AS"/>
</dbReference>
<dbReference type="Gene3D" id="1.10.510.10">
    <property type="entry name" value="Transferase(Phosphotransferase) domain 1"/>
    <property type="match status" value="1"/>
</dbReference>
<keyword evidence="6" id="KW-0808">Transferase</keyword>
<dbReference type="GO" id="GO:0004674">
    <property type="term" value="F:protein serine/threonine kinase activity"/>
    <property type="evidence" value="ECO:0007669"/>
    <property type="project" value="UniProtKB-KW"/>
</dbReference>
<name>A0A167VBE8_9HYPO</name>
<feature type="compositionally biased region" description="Basic and acidic residues" evidence="12">
    <location>
        <begin position="661"/>
        <end position="674"/>
    </location>
</feature>
<feature type="compositionally biased region" description="Basic and acidic residues" evidence="12">
    <location>
        <begin position="741"/>
        <end position="751"/>
    </location>
</feature>
<feature type="compositionally biased region" description="Low complexity" evidence="12">
    <location>
        <begin position="498"/>
        <end position="513"/>
    </location>
</feature>
<feature type="region of interest" description="Disordered" evidence="12">
    <location>
        <begin position="1"/>
        <end position="35"/>
    </location>
</feature>
<keyword evidence="9" id="KW-0067">ATP-binding</keyword>
<dbReference type="FunFam" id="1.10.510.10:FF:000441">
    <property type="entry name" value="Serine/threonine protein kinase"/>
    <property type="match status" value="1"/>
</dbReference>
<feature type="region of interest" description="Disordered" evidence="12">
    <location>
        <begin position="337"/>
        <end position="412"/>
    </location>
</feature>
<keyword evidence="15" id="KW-1185">Reference proteome</keyword>
<evidence type="ECO:0000256" key="5">
    <source>
        <dbReference type="ARBA" id="ARBA00022553"/>
    </source>
</evidence>
<comment type="subcellular location">
    <subcellularLocation>
        <location evidence="1">Cytoplasm</location>
    </subcellularLocation>
</comment>
<dbReference type="AlphaFoldDB" id="A0A167VBE8"/>
<reference evidence="14 15" key="1">
    <citation type="journal article" date="2016" name="Genome Biol. Evol.">
        <title>Divergent and convergent evolution of fungal pathogenicity.</title>
        <authorList>
            <person name="Shang Y."/>
            <person name="Xiao G."/>
            <person name="Zheng P."/>
            <person name="Cen K."/>
            <person name="Zhan S."/>
            <person name="Wang C."/>
        </authorList>
    </citation>
    <scope>NUCLEOTIDE SEQUENCE [LARGE SCALE GENOMIC DNA]</scope>
    <source>
        <strain evidence="14 15">RCEF 2490</strain>
    </source>
</reference>
<keyword evidence="4 14" id="KW-0723">Serine/threonine-protein kinase</keyword>
<dbReference type="GO" id="GO:0007015">
    <property type="term" value="P:actin filament organization"/>
    <property type="evidence" value="ECO:0007669"/>
    <property type="project" value="TreeGrafter"/>
</dbReference>
<feature type="compositionally biased region" description="Basic and acidic residues" evidence="12">
    <location>
        <begin position="770"/>
        <end position="788"/>
    </location>
</feature>
<dbReference type="PANTHER" id="PTHR22967">
    <property type="entry name" value="SERINE/THREONINE PROTEIN KINASE"/>
    <property type="match status" value="1"/>
</dbReference>